<keyword evidence="2" id="KW-1185">Reference proteome</keyword>
<protein>
    <submittedName>
        <fullName evidence="3">RyR/IP3R Homology associated domain-containing protein</fullName>
    </submittedName>
</protein>
<dbReference type="Proteomes" id="UP000887566">
    <property type="component" value="Unplaced"/>
</dbReference>
<evidence type="ECO:0000313" key="2">
    <source>
        <dbReference type="Proteomes" id="UP000887566"/>
    </source>
</evidence>
<feature type="domain" description="RyR/IP3R Homology associated" evidence="1">
    <location>
        <begin position="750"/>
        <end position="804"/>
    </location>
</feature>
<dbReference type="InterPro" id="IPR015925">
    <property type="entry name" value="Ryanodine_IP3_receptor"/>
</dbReference>
<dbReference type="AlphaFoldDB" id="A0A914VH50"/>
<name>A0A914VH50_9BILA</name>
<evidence type="ECO:0000313" key="3">
    <source>
        <dbReference type="WBParaSite" id="PSAMB.scaffold2007size26077.g15941.t1"/>
    </source>
</evidence>
<dbReference type="WBParaSite" id="PSAMB.scaffold2007size26077.g15941.t1">
    <property type="protein sequence ID" value="PSAMB.scaffold2007size26077.g15941.t1"/>
    <property type="gene ID" value="PSAMB.scaffold2007size26077.g15941"/>
</dbReference>
<dbReference type="PANTHER" id="PTHR13715">
    <property type="entry name" value="RYANODINE RECEPTOR AND IP3 RECEPTOR"/>
    <property type="match status" value="1"/>
</dbReference>
<proteinExistence type="predicted"/>
<dbReference type="InterPro" id="IPR013662">
    <property type="entry name" value="RIH_assoc-dom"/>
</dbReference>
<dbReference type="GO" id="GO:0006816">
    <property type="term" value="P:calcium ion transport"/>
    <property type="evidence" value="ECO:0007669"/>
    <property type="project" value="InterPro"/>
</dbReference>
<dbReference type="Pfam" id="PF08454">
    <property type="entry name" value="RIH_assoc"/>
    <property type="match status" value="1"/>
</dbReference>
<dbReference type="PANTHER" id="PTHR13715:SF99">
    <property type="entry name" value="INOSITOL 1,4,5-TRISPHOSPHATE RECEPTOR-LIKE PROTEIN A"/>
    <property type="match status" value="1"/>
</dbReference>
<evidence type="ECO:0000259" key="1">
    <source>
        <dbReference type="Pfam" id="PF08454"/>
    </source>
</evidence>
<accession>A0A914VH50</accession>
<sequence>MAHGNPKVQQRLFDRMFVFLKIEGARDLASELFVEIFAGNKTLCLRIPSYFISEIVNDLAKNSNPTLIRLLTSLVIVDNSPVKRNQQLIVNALLQYKNSIGIIMDSTTEERIAILSADEKKKSTAERQCYLGNMVYLLACCSQGDIKTVESICQTMFNLPELFDIILLSNLCNGLRSPFVQYIYAVYFTSHLKVAEFELMKIAHEPKLWLYLDSLISELRRLATDVLHDQATVRLLLKSRPLRIHASKSDITRELHETLHYFFDAVLPLITVFYKEFYMHKANDTDSIGAFAVSMELNDSDMIAAEEQISVSLLSALLEFATEVHGFLTLDFHRRILVDAVQAIVEATEYYGRLPPELNLPMVQHNDDPLTRYRNYYAEEQRLNEKLCAFIDNLQLSYGGPNTIQSQIGFSSNKPYIDPNIDCELTLGHEFQELVSAFIDKSADNVKDTYSNVKCLIRQLANSLNTSRISESNKQRLAAVNIRSLRILRGILYNEIVKIPDDIFSQKRVAKAQEELIKEVQNALVDMDVLEAILPHLRSSNEELPREVFAMCNVLLHGGNQYVQARFVKIFMASREEPFFTNIKARMAQTEATLRERRLQVYKRLTADQKQKHSITTQLLDMKLKTGKTFIDDVPLSTNRHKDSFASVTSKRRTFLGSIVDAFRPQQKRSRWATEIEMVAPIEADNRKILRRSTGAAPRHDCALSLQVADKLHLVTDTCNWSWLIAQQKKIIAVEQKLSDYEEELINRENGHLKLILQVLAGMCDGQNFEMQEYLRYQKDNLKTIDMVAETCEFLPLLMHHINEGPIS</sequence>
<reference evidence="3" key="1">
    <citation type="submission" date="2022-11" db="UniProtKB">
        <authorList>
            <consortium name="WormBaseParasite"/>
        </authorList>
    </citation>
    <scope>IDENTIFICATION</scope>
</reference>
<organism evidence="2 3">
    <name type="scientific">Plectus sambesii</name>
    <dbReference type="NCBI Taxonomy" id="2011161"/>
    <lineage>
        <taxon>Eukaryota</taxon>
        <taxon>Metazoa</taxon>
        <taxon>Ecdysozoa</taxon>
        <taxon>Nematoda</taxon>
        <taxon>Chromadorea</taxon>
        <taxon>Plectida</taxon>
        <taxon>Plectina</taxon>
        <taxon>Plectoidea</taxon>
        <taxon>Plectidae</taxon>
        <taxon>Plectus</taxon>
    </lineage>
</organism>